<dbReference type="Proteomes" id="UP000004994">
    <property type="component" value="Chromosome 5"/>
</dbReference>
<organism evidence="1">
    <name type="scientific">Solanum lycopersicum</name>
    <name type="common">Tomato</name>
    <name type="synonym">Lycopersicon esculentum</name>
    <dbReference type="NCBI Taxonomy" id="4081"/>
    <lineage>
        <taxon>Eukaryota</taxon>
        <taxon>Viridiplantae</taxon>
        <taxon>Streptophyta</taxon>
        <taxon>Embryophyta</taxon>
        <taxon>Tracheophyta</taxon>
        <taxon>Spermatophyta</taxon>
        <taxon>Magnoliopsida</taxon>
        <taxon>eudicotyledons</taxon>
        <taxon>Gunneridae</taxon>
        <taxon>Pentapetalae</taxon>
        <taxon>asterids</taxon>
        <taxon>lamiids</taxon>
        <taxon>Solanales</taxon>
        <taxon>Solanaceae</taxon>
        <taxon>Solanoideae</taxon>
        <taxon>Solaneae</taxon>
        <taxon>Solanum</taxon>
        <taxon>Solanum subgen. Lycopersicon</taxon>
    </lineage>
</organism>
<reference evidence="1" key="2">
    <citation type="submission" date="2019-01" db="UniProtKB">
        <authorList>
            <consortium name="EnsemblPlants"/>
        </authorList>
    </citation>
    <scope>IDENTIFICATION</scope>
    <source>
        <strain evidence="1">cv. Heinz 1706</strain>
    </source>
</reference>
<dbReference type="PaxDb" id="4081-Solyc05g006060.1.1"/>
<protein>
    <submittedName>
        <fullName evidence="1">Uncharacterized protein</fullName>
    </submittedName>
</protein>
<dbReference type="AlphaFoldDB" id="A0A3Q7G9H1"/>
<name>A0A3Q7G9H1_SOLLC</name>
<accession>A0A3Q7G9H1</accession>
<evidence type="ECO:0000313" key="2">
    <source>
        <dbReference type="Proteomes" id="UP000004994"/>
    </source>
</evidence>
<proteinExistence type="predicted"/>
<dbReference type="Gramene" id="Solyc05g006060.1.1">
    <property type="protein sequence ID" value="Solyc05g006060.1.1.1"/>
    <property type="gene ID" value="Solyc05g006060.1"/>
</dbReference>
<reference evidence="1" key="1">
    <citation type="journal article" date="2012" name="Nature">
        <title>The tomato genome sequence provides insights into fleshy fruit evolution.</title>
        <authorList>
            <consortium name="Tomato Genome Consortium"/>
        </authorList>
    </citation>
    <scope>NUCLEOTIDE SEQUENCE [LARGE SCALE GENOMIC DNA]</scope>
    <source>
        <strain evidence="1">cv. Heinz 1706</strain>
    </source>
</reference>
<dbReference type="EnsemblPlants" id="Solyc05g006060.1.1">
    <property type="protein sequence ID" value="Solyc05g006060.1.1.1"/>
    <property type="gene ID" value="Solyc05g006060.1"/>
</dbReference>
<dbReference type="InParanoid" id="A0A3Q7G9H1"/>
<evidence type="ECO:0000313" key="1">
    <source>
        <dbReference type="EnsemblPlants" id="Solyc05g006060.1.1.1"/>
    </source>
</evidence>
<keyword evidence="2" id="KW-1185">Reference proteome</keyword>
<sequence length="57" mass="6985">MYDQCRTKRKLQNIRWSTSSIHAIRALLSSIDKFVRFIILQRKICTIRWIMHETYSK</sequence>